<dbReference type="AlphaFoldDB" id="A0A1W2H825"/>
<dbReference type="EC" id="4.2.3.-" evidence="1"/>
<protein>
    <recommendedName>
        <fullName evidence="1">Terpene synthase</fullName>
        <ecNumber evidence="1">4.2.3.-</ecNumber>
    </recommendedName>
</protein>
<evidence type="ECO:0000313" key="3">
    <source>
        <dbReference type="Proteomes" id="UP000192333"/>
    </source>
</evidence>
<dbReference type="SUPFAM" id="SSF48576">
    <property type="entry name" value="Terpenoid synthases"/>
    <property type="match status" value="1"/>
</dbReference>
<keyword evidence="1" id="KW-0456">Lyase</keyword>
<keyword evidence="1" id="KW-0460">Magnesium</keyword>
<name>A0A1W2H825_9BACT</name>
<reference evidence="3" key="1">
    <citation type="submission" date="2017-04" db="EMBL/GenBank/DDBJ databases">
        <authorList>
            <person name="Varghese N."/>
            <person name="Submissions S."/>
        </authorList>
    </citation>
    <scope>NUCLEOTIDE SEQUENCE [LARGE SCALE GENOMIC DNA]</scope>
    <source>
        <strain evidence="3">DSM 16537</strain>
    </source>
</reference>
<dbReference type="Proteomes" id="UP000192333">
    <property type="component" value="Chromosome I"/>
</dbReference>
<organism evidence="2 3">
    <name type="scientific">Aquiflexum balticum DSM 16537</name>
    <dbReference type="NCBI Taxonomy" id="758820"/>
    <lineage>
        <taxon>Bacteria</taxon>
        <taxon>Pseudomonadati</taxon>
        <taxon>Bacteroidota</taxon>
        <taxon>Cytophagia</taxon>
        <taxon>Cytophagales</taxon>
        <taxon>Cyclobacteriaceae</taxon>
        <taxon>Aquiflexum</taxon>
    </lineage>
</organism>
<evidence type="ECO:0000313" key="2">
    <source>
        <dbReference type="EMBL" id="SMD44788.1"/>
    </source>
</evidence>
<evidence type="ECO:0000256" key="1">
    <source>
        <dbReference type="RuleBase" id="RU366034"/>
    </source>
</evidence>
<dbReference type="InterPro" id="IPR008949">
    <property type="entry name" value="Isoprenoid_synthase_dom_sf"/>
</dbReference>
<dbReference type="Pfam" id="PF19086">
    <property type="entry name" value="Terpene_syn_C_2"/>
    <property type="match status" value="1"/>
</dbReference>
<dbReference type="STRING" id="758820.SAMN00777080_3422"/>
<keyword evidence="1" id="KW-0479">Metal-binding</keyword>
<dbReference type="RefSeq" id="WP_084121574.1">
    <property type="nucleotide sequence ID" value="NZ_LT838813.1"/>
</dbReference>
<sequence length="324" mass="37205">METINKPTITNQTEFKVLNPYYKIVDFEVNKWAEELNLFENEEEKIISKNQHLNKFTSRLYPNANLKELLPISKLILVLFLADDRADRFHGKGKIDFWKNLLSDFEQGTNNGQGIVWGMIFSEISLIHCNHNLSSIALAGKNFRNLVRNFIKAGIWESENLFANNPPLPNEYLKKLKHSSGAEIAIHFLTHIQSNKIDLGTLYSPELKQLRKTLLLIICLSNDLASFSKEECSGDFHNLVLLYEIHFKLNRKESIARVIEKLNLLKKKYLSLLKQVQKNPGICPEKKISICDSFNGLLLGCEIWAKEDTGRYVGVVTISNEIEL</sequence>
<dbReference type="GO" id="GO:0010333">
    <property type="term" value="F:terpene synthase activity"/>
    <property type="evidence" value="ECO:0007669"/>
    <property type="project" value="InterPro"/>
</dbReference>
<comment type="similarity">
    <text evidence="1">Belongs to the terpene synthase family.</text>
</comment>
<keyword evidence="3" id="KW-1185">Reference proteome</keyword>
<dbReference type="Gene3D" id="1.10.600.10">
    <property type="entry name" value="Farnesyl Diphosphate Synthase"/>
    <property type="match status" value="1"/>
</dbReference>
<proteinExistence type="inferred from homology"/>
<dbReference type="OrthoDB" id="2989600at2"/>
<dbReference type="GO" id="GO:0046872">
    <property type="term" value="F:metal ion binding"/>
    <property type="evidence" value="ECO:0007669"/>
    <property type="project" value="UniProtKB-KW"/>
</dbReference>
<dbReference type="EMBL" id="LT838813">
    <property type="protein sequence ID" value="SMD44788.1"/>
    <property type="molecule type" value="Genomic_DNA"/>
</dbReference>
<gene>
    <name evidence="2" type="ORF">SAMN00777080_3422</name>
</gene>
<accession>A0A1W2H825</accession>
<dbReference type="PANTHER" id="PTHR35201:SF4">
    <property type="entry name" value="BETA-PINACENE SYNTHASE-RELATED"/>
    <property type="match status" value="1"/>
</dbReference>
<dbReference type="InterPro" id="IPR034686">
    <property type="entry name" value="Terpene_cyclase-like_2"/>
</dbReference>
<comment type="cofactor">
    <cofactor evidence="1">
        <name>Mg(2+)</name>
        <dbReference type="ChEBI" id="CHEBI:18420"/>
    </cofactor>
</comment>
<dbReference type="PANTHER" id="PTHR35201">
    <property type="entry name" value="TERPENE SYNTHASE"/>
    <property type="match status" value="1"/>
</dbReference>